<evidence type="ECO:0000313" key="3">
    <source>
        <dbReference type="Proteomes" id="UP000182259"/>
    </source>
</evidence>
<gene>
    <name evidence="2" type="ORF">SAMEA4029009_CIC11G00000002168</name>
</gene>
<sequence>MSRDTELQSFLPKSGLDLDSATVTGSSPSISSRTRVIFFTKKKDLIFFNCFAQEGAVFAFPPNSTVQQAAEYAVARYPQSKSHPPPLFHNVWIFFSKSTSLDSTIAITDLGESVHSMFKDNDYMVVTNDPDVISVYQEQLKRIVLLFIVAVATFTVSILYFTTFRQG</sequence>
<dbReference type="AlphaFoldDB" id="A0A1L0GM92"/>
<keyword evidence="1" id="KW-1133">Transmembrane helix</keyword>
<organism evidence="2 3">
    <name type="scientific">Sungouiella intermedia</name>
    <dbReference type="NCBI Taxonomy" id="45354"/>
    <lineage>
        <taxon>Eukaryota</taxon>
        <taxon>Fungi</taxon>
        <taxon>Dikarya</taxon>
        <taxon>Ascomycota</taxon>
        <taxon>Saccharomycotina</taxon>
        <taxon>Pichiomycetes</taxon>
        <taxon>Metschnikowiaceae</taxon>
        <taxon>Sungouiella</taxon>
    </lineage>
</organism>
<feature type="transmembrane region" description="Helical" evidence="1">
    <location>
        <begin position="143"/>
        <end position="162"/>
    </location>
</feature>
<accession>A0A1L0GM92</accession>
<evidence type="ECO:0000313" key="2">
    <source>
        <dbReference type="EMBL" id="SGZ57269.1"/>
    </source>
</evidence>
<keyword evidence="1" id="KW-0472">Membrane</keyword>
<keyword evidence="1" id="KW-0812">Transmembrane</keyword>
<proteinExistence type="predicted"/>
<reference evidence="2 3" key="1">
    <citation type="submission" date="2016-10" db="EMBL/GenBank/DDBJ databases">
        <authorList>
            <person name="de Groot N.N."/>
        </authorList>
    </citation>
    <scope>NUCLEOTIDE SEQUENCE [LARGE SCALE GENOMIC DNA]</scope>
    <source>
        <strain evidence="2 3">PYCC 4715</strain>
    </source>
</reference>
<protein>
    <submittedName>
        <fullName evidence="2">CIC11C00000002168</fullName>
    </submittedName>
</protein>
<dbReference type="Proteomes" id="UP000182259">
    <property type="component" value="Chromosome V"/>
</dbReference>
<name>A0A1L0GM92_9ASCO</name>
<dbReference type="EMBL" id="LT635768">
    <property type="protein sequence ID" value="SGZ57269.1"/>
    <property type="molecule type" value="Genomic_DNA"/>
</dbReference>
<evidence type="ECO:0000256" key="1">
    <source>
        <dbReference type="SAM" id="Phobius"/>
    </source>
</evidence>